<dbReference type="AlphaFoldDB" id="H3A0H4"/>
<keyword evidence="2" id="KW-0964">Secreted</keyword>
<keyword evidence="11" id="KW-1185">Reference proteome</keyword>
<dbReference type="GO" id="GO:0030674">
    <property type="term" value="F:protein-macromolecule adaptor activity"/>
    <property type="evidence" value="ECO:0007669"/>
    <property type="project" value="TreeGrafter"/>
</dbReference>
<feature type="domain" description="Fibrinogen C-terminal" evidence="9">
    <location>
        <begin position="185"/>
        <end position="406"/>
    </location>
</feature>
<protein>
    <submittedName>
        <fullName evidence="10">Angiopoietin 4</fullName>
    </submittedName>
</protein>
<organism evidence="10 11">
    <name type="scientific">Latimeria chalumnae</name>
    <name type="common">Coelacanth</name>
    <dbReference type="NCBI Taxonomy" id="7897"/>
    <lineage>
        <taxon>Eukaryota</taxon>
        <taxon>Metazoa</taxon>
        <taxon>Chordata</taxon>
        <taxon>Craniata</taxon>
        <taxon>Vertebrata</taxon>
        <taxon>Euteleostomi</taxon>
        <taxon>Coelacanthiformes</taxon>
        <taxon>Coelacanthidae</taxon>
        <taxon>Latimeria</taxon>
    </lineage>
</organism>
<evidence type="ECO:0000313" key="10">
    <source>
        <dbReference type="Ensembl" id="ENSLACP00000003145.1"/>
    </source>
</evidence>
<evidence type="ECO:0000256" key="1">
    <source>
        <dbReference type="ARBA" id="ARBA00004613"/>
    </source>
</evidence>
<dbReference type="InterPro" id="IPR014716">
    <property type="entry name" value="Fibrinogen_a/b/g_C_1"/>
</dbReference>
<dbReference type="SUPFAM" id="SSF56496">
    <property type="entry name" value="Fibrinogen C-terminal domain-like"/>
    <property type="match status" value="1"/>
</dbReference>
<reference evidence="10" key="3">
    <citation type="submission" date="2025-09" db="UniProtKB">
        <authorList>
            <consortium name="Ensembl"/>
        </authorList>
    </citation>
    <scope>IDENTIFICATION</scope>
</reference>
<dbReference type="Pfam" id="PF00147">
    <property type="entry name" value="Fibrinogen_C"/>
    <property type="match status" value="1"/>
</dbReference>
<dbReference type="InterPro" id="IPR037579">
    <property type="entry name" value="FIB_ANG-like"/>
</dbReference>
<evidence type="ECO:0000313" key="11">
    <source>
        <dbReference type="Proteomes" id="UP000008672"/>
    </source>
</evidence>
<evidence type="ECO:0000259" key="9">
    <source>
        <dbReference type="PROSITE" id="PS51406"/>
    </source>
</evidence>
<dbReference type="GO" id="GO:0005577">
    <property type="term" value="C:fibrinogen complex"/>
    <property type="evidence" value="ECO:0007669"/>
    <property type="project" value="TreeGrafter"/>
</dbReference>
<dbReference type="HOGENOM" id="CLU_038628_3_1_1"/>
<keyword evidence="3" id="KW-0037">Angiogenesis</keyword>
<keyword evidence="7" id="KW-0325">Glycoprotein</keyword>
<dbReference type="Gene3D" id="4.10.530.10">
    <property type="entry name" value="Gamma-fibrinogen Carboxyl Terminal Fragment, domain 2"/>
    <property type="match status" value="1"/>
</dbReference>
<dbReference type="GO" id="GO:0001525">
    <property type="term" value="P:angiogenesis"/>
    <property type="evidence" value="ECO:0007669"/>
    <property type="project" value="UniProtKB-KW"/>
</dbReference>
<dbReference type="Pfam" id="PF25443">
    <property type="entry name" value="ANG-1"/>
    <property type="match status" value="1"/>
</dbReference>
<dbReference type="InterPro" id="IPR036056">
    <property type="entry name" value="Fibrinogen-like_C"/>
</dbReference>
<gene>
    <name evidence="10" type="primary">ANGPT4</name>
</gene>
<accession>H3A0H4</accession>
<dbReference type="InterPro" id="IPR002181">
    <property type="entry name" value="Fibrinogen_a/b/g_C_dom"/>
</dbReference>
<sequence>SLIVCLYKLESYIQQNIKSEMEQIQKNAVRNHTVTMLEMGSSILTQSAEQTQKLRDVEAQVMNQTSKIETQLRENMLSTNKLEDQLQQQTNEINKLQGKNSVLENKVLEMEVKHSTELELMKVEKEILQQLVVRQSNTIEGLERQLNSASSNNSLFYRQQVQLMEAIHNLVWLVAQGKALDNVLKKEEMVFRDCAEAYNSGFNVSGIYIIHINNIINPRKVYCDMETSGGGWMVIQRRANGSVDFQRTWNQYKQGFGDPAGEYWLGNEAVSLLTSEVSHTLRIDLKDWEGIQKYSQYERFHLGSEKEHYRIFLKDYSGSAGQQSSLVLHSTKFSTRDADNDNCLCRCAQMLTGVGWWFDACGLSNLNGVYYPAGHNLRKLNGIKWHYFRGPSYSLQATSMMIRPTDF</sequence>
<dbReference type="Ensembl" id="ENSLACT00000003175.1">
    <property type="protein sequence ID" value="ENSLACP00000003145.1"/>
    <property type="gene ID" value="ENSLACG00000002816.1"/>
</dbReference>
<dbReference type="CDD" id="cd00087">
    <property type="entry name" value="FReD"/>
    <property type="match status" value="1"/>
</dbReference>
<dbReference type="Proteomes" id="UP000008672">
    <property type="component" value="Unassembled WGS sequence"/>
</dbReference>
<reference evidence="11" key="1">
    <citation type="submission" date="2011-08" db="EMBL/GenBank/DDBJ databases">
        <title>The draft genome of Latimeria chalumnae.</title>
        <authorList>
            <person name="Di Palma F."/>
            <person name="Alfoldi J."/>
            <person name="Johnson J."/>
            <person name="Berlin A."/>
            <person name="Gnerre S."/>
            <person name="Jaffe D."/>
            <person name="MacCallum I."/>
            <person name="Young S."/>
            <person name="Walker B.J."/>
            <person name="Lander E."/>
            <person name="Lindblad-Toh K."/>
        </authorList>
    </citation>
    <scope>NUCLEOTIDE SEQUENCE [LARGE SCALE GENOMIC DNA]</scope>
    <source>
        <strain evidence="11">Wild caught</strain>
    </source>
</reference>
<comment type="subcellular location">
    <subcellularLocation>
        <location evidence="1">Secreted</location>
    </subcellularLocation>
</comment>
<name>H3A0H4_LATCH</name>
<dbReference type="GO" id="GO:0072377">
    <property type="term" value="P:blood coagulation, common pathway"/>
    <property type="evidence" value="ECO:0007669"/>
    <property type="project" value="TreeGrafter"/>
</dbReference>
<evidence type="ECO:0000256" key="6">
    <source>
        <dbReference type="ARBA" id="ARBA00023157"/>
    </source>
</evidence>
<dbReference type="GO" id="GO:0070527">
    <property type="term" value="P:platelet aggregation"/>
    <property type="evidence" value="ECO:0007669"/>
    <property type="project" value="TreeGrafter"/>
</dbReference>
<keyword evidence="5 8" id="KW-0175">Coiled coil</keyword>
<dbReference type="PANTHER" id="PTHR47221">
    <property type="entry name" value="FIBRINOGEN ALPHA CHAIN"/>
    <property type="match status" value="1"/>
</dbReference>
<keyword evidence="6" id="KW-1015">Disulfide bond</keyword>
<dbReference type="GeneTree" id="ENSGT00940000160129"/>
<feature type="coiled-coil region" evidence="8">
    <location>
        <begin position="54"/>
        <end position="152"/>
    </location>
</feature>
<dbReference type="Bgee" id="ENSLACG00000002816">
    <property type="expression patterns" value="Expressed in muscle tissue and 3 other cell types or tissues"/>
</dbReference>
<dbReference type="SMART" id="SM00186">
    <property type="entry name" value="FBG"/>
    <property type="match status" value="1"/>
</dbReference>
<dbReference type="GO" id="GO:0042730">
    <property type="term" value="P:fibrinolysis"/>
    <property type="evidence" value="ECO:0007669"/>
    <property type="project" value="TreeGrafter"/>
</dbReference>
<evidence type="ECO:0000256" key="4">
    <source>
        <dbReference type="ARBA" id="ARBA00022729"/>
    </source>
</evidence>
<dbReference type="FunFam" id="4.10.530.10:FF:000001">
    <property type="entry name" value="angiopoietin-2 isoform X1"/>
    <property type="match status" value="1"/>
</dbReference>
<evidence type="ECO:0000256" key="2">
    <source>
        <dbReference type="ARBA" id="ARBA00022525"/>
    </source>
</evidence>
<evidence type="ECO:0000256" key="3">
    <source>
        <dbReference type="ARBA" id="ARBA00022657"/>
    </source>
</evidence>
<proteinExistence type="predicted"/>
<evidence type="ECO:0000256" key="8">
    <source>
        <dbReference type="SAM" id="Coils"/>
    </source>
</evidence>
<keyword evidence="4" id="KW-0732">Signal</keyword>
<dbReference type="EMBL" id="AFYH01139318">
    <property type="status" value="NOT_ANNOTATED_CDS"/>
    <property type="molecule type" value="Genomic_DNA"/>
</dbReference>
<dbReference type="EMBL" id="AFYH01139319">
    <property type="status" value="NOT_ANNOTATED_CDS"/>
    <property type="molecule type" value="Genomic_DNA"/>
</dbReference>
<dbReference type="EMBL" id="AFYH01139316">
    <property type="status" value="NOT_ANNOTATED_CDS"/>
    <property type="molecule type" value="Genomic_DNA"/>
</dbReference>
<evidence type="ECO:0000256" key="5">
    <source>
        <dbReference type="ARBA" id="ARBA00023054"/>
    </source>
</evidence>
<dbReference type="PROSITE" id="PS00514">
    <property type="entry name" value="FIBRINOGEN_C_1"/>
    <property type="match status" value="1"/>
</dbReference>
<dbReference type="InterPro" id="IPR020837">
    <property type="entry name" value="Fibrinogen_CS"/>
</dbReference>
<evidence type="ECO:0000256" key="7">
    <source>
        <dbReference type="ARBA" id="ARBA00023180"/>
    </source>
</evidence>
<reference evidence="10" key="2">
    <citation type="submission" date="2025-08" db="UniProtKB">
        <authorList>
            <consortium name="Ensembl"/>
        </authorList>
    </citation>
    <scope>IDENTIFICATION</scope>
</reference>
<dbReference type="PROSITE" id="PS51406">
    <property type="entry name" value="FIBRINOGEN_C_2"/>
    <property type="match status" value="1"/>
</dbReference>
<dbReference type="NCBIfam" id="NF040941">
    <property type="entry name" value="GGGWT_bact"/>
    <property type="match status" value="1"/>
</dbReference>
<dbReference type="InterPro" id="IPR057439">
    <property type="entry name" value="ANG-1/2/4"/>
</dbReference>
<dbReference type="EMBL" id="AFYH01139317">
    <property type="status" value="NOT_ANNOTATED_CDS"/>
    <property type="molecule type" value="Genomic_DNA"/>
</dbReference>
<dbReference type="GO" id="GO:0005201">
    <property type="term" value="F:extracellular matrix structural constituent"/>
    <property type="evidence" value="ECO:0007669"/>
    <property type="project" value="TreeGrafter"/>
</dbReference>
<dbReference type="FunFam" id="3.90.215.10:FF:000001">
    <property type="entry name" value="Tenascin isoform 1"/>
    <property type="match status" value="1"/>
</dbReference>
<dbReference type="GO" id="GO:0034116">
    <property type="term" value="P:positive regulation of heterotypic cell-cell adhesion"/>
    <property type="evidence" value="ECO:0007669"/>
    <property type="project" value="TreeGrafter"/>
</dbReference>
<dbReference type="PANTHER" id="PTHR47221:SF5">
    <property type="entry name" value="FIBRINOGEN C-TERMINAL DOMAIN-CONTAINING PROTEIN"/>
    <property type="match status" value="1"/>
</dbReference>
<dbReference type="Gene3D" id="3.90.215.10">
    <property type="entry name" value="Gamma Fibrinogen, chain A, domain 1"/>
    <property type="match status" value="1"/>
</dbReference>